<gene>
    <name evidence="2" type="ORF">HYN46_01340</name>
</gene>
<dbReference type="InterPro" id="IPR025248">
    <property type="entry name" value="DUF4007"/>
</dbReference>
<protein>
    <submittedName>
        <fullName evidence="2">DUF4007 family protein</fullName>
    </submittedName>
</protein>
<dbReference type="Pfam" id="PF13182">
    <property type="entry name" value="DUF4007"/>
    <property type="match status" value="1"/>
</dbReference>
<accession>A0A345P2Z5</accession>
<evidence type="ECO:0000313" key="3">
    <source>
        <dbReference type="Proteomes" id="UP000253940"/>
    </source>
</evidence>
<dbReference type="AlphaFoldDB" id="A0A345P2Z5"/>
<evidence type="ECO:0000259" key="1">
    <source>
        <dbReference type="Pfam" id="PF13182"/>
    </source>
</evidence>
<dbReference type="OrthoDB" id="747541at2"/>
<keyword evidence="3" id="KW-1185">Reference proteome</keyword>
<sequence length="314" mass="35468">MSNIRFPSDIKPMFSGHETFPLRQLWLRKAYSQIVQFTDKQNHCAPKTVFSAEDAIERFGVGKNMVSSIKHWALACDVIKESTEQNGFEIGEIGTLLFDEDSGVDQFLEHEASIWLVHWLLAGRSKRSATLHIIFNLIQNQTFKNEDIISIISDFTQSNKAVRSDSTVSRDVETCLKCYVSAHDTEDNIEPLLASLGLISMVGKGQYHFNRGAQHSLSDAVFGFALLDFWSRCERASNSSQTTLAFNLIAHDYSSPGRVFKLDEDAVSDRLSRISEITDNYLQWTDSSGIRQVSRIGNENMDQAKLRILRGAYV</sequence>
<proteinExistence type="predicted"/>
<name>A0A345P2Z5_9GAMM</name>
<organism evidence="2 3">
    <name type="scientific">Aquirhabdus parva</name>
    <dbReference type="NCBI Taxonomy" id="2283318"/>
    <lineage>
        <taxon>Bacteria</taxon>
        <taxon>Pseudomonadati</taxon>
        <taxon>Pseudomonadota</taxon>
        <taxon>Gammaproteobacteria</taxon>
        <taxon>Moraxellales</taxon>
        <taxon>Moraxellaceae</taxon>
        <taxon>Aquirhabdus</taxon>
    </lineage>
</organism>
<dbReference type="Proteomes" id="UP000253940">
    <property type="component" value="Chromosome"/>
</dbReference>
<dbReference type="EMBL" id="CP031222">
    <property type="protein sequence ID" value="AXI01654.1"/>
    <property type="molecule type" value="Genomic_DNA"/>
</dbReference>
<dbReference type="RefSeq" id="WP_114897764.1">
    <property type="nucleotide sequence ID" value="NZ_CP031222.1"/>
</dbReference>
<feature type="domain" description="DUF4007" evidence="1">
    <location>
        <begin position="14"/>
        <end position="310"/>
    </location>
</feature>
<evidence type="ECO:0000313" key="2">
    <source>
        <dbReference type="EMBL" id="AXI01654.1"/>
    </source>
</evidence>
<reference evidence="2 3" key="1">
    <citation type="submission" date="2018-07" db="EMBL/GenBank/DDBJ databases">
        <title>Genome sequencing of Moraxellaceae gen. HYN0046.</title>
        <authorList>
            <person name="Kim M."/>
            <person name="Yi H."/>
        </authorList>
    </citation>
    <scope>NUCLEOTIDE SEQUENCE [LARGE SCALE GENOMIC DNA]</scope>
    <source>
        <strain evidence="2 3">HYN0046</strain>
    </source>
</reference>
<dbReference type="KEGG" id="mbah:HYN46_01340"/>